<gene>
    <name evidence="1" type="ORF">UFOPK2165_00452</name>
</gene>
<dbReference type="AlphaFoldDB" id="A0A6J6K4D2"/>
<evidence type="ECO:0000313" key="1">
    <source>
        <dbReference type="EMBL" id="CAB4642699.1"/>
    </source>
</evidence>
<dbReference type="EMBL" id="CAEZWA010000061">
    <property type="protein sequence ID" value="CAB4642699.1"/>
    <property type="molecule type" value="Genomic_DNA"/>
</dbReference>
<reference evidence="1" key="1">
    <citation type="submission" date="2020-05" db="EMBL/GenBank/DDBJ databases">
        <authorList>
            <person name="Chiriac C."/>
            <person name="Salcher M."/>
            <person name="Ghai R."/>
            <person name="Kavagutti S V."/>
        </authorList>
    </citation>
    <scope>NUCLEOTIDE SEQUENCE</scope>
</reference>
<organism evidence="1">
    <name type="scientific">freshwater metagenome</name>
    <dbReference type="NCBI Taxonomy" id="449393"/>
    <lineage>
        <taxon>unclassified sequences</taxon>
        <taxon>metagenomes</taxon>
        <taxon>ecological metagenomes</taxon>
    </lineage>
</organism>
<protein>
    <submittedName>
        <fullName evidence="1">Unannotated protein</fullName>
    </submittedName>
</protein>
<name>A0A6J6K4D2_9ZZZZ</name>
<proteinExistence type="predicted"/>
<accession>A0A6J6K4D2</accession>
<sequence length="86" mass="8548">MLAIELSTSIDCALEILGTASIAKAVTPCLASASRSSGFSAGLRTPTKIAPFFNLLISASAGAVTERTRSAPQAALVSAILAPAAS</sequence>